<feature type="coiled-coil region" evidence="1">
    <location>
        <begin position="34"/>
        <end position="68"/>
    </location>
</feature>
<comment type="caution">
    <text evidence="2">The sequence shown here is derived from an EMBL/GenBank/DDBJ whole genome shotgun (WGS) entry which is preliminary data.</text>
</comment>
<proteinExistence type="predicted"/>
<dbReference type="RefSeq" id="WP_144546147.1">
    <property type="nucleotide sequence ID" value="NZ_JBHOGY010000031.1"/>
</dbReference>
<evidence type="ECO:0000313" key="2">
    <source>
        <dbReference type="EMBL" id="TWH78921.1"/>
    </source>
</evidence>
<gene>
    <name evidence="2" type="ORF">IQ19_05120</name>
</gene>
<dbReference type="GO" id="GO:0043937">
    <property type="term" value="P:regulation of sporulation"/>
    <property type="evidence" value="ECO:0007669"/>
    <property type="project" value="InterPro"/>
</dbReference>
<reference evidence="2 3" key="1">
    <citation type="journal article" date="2015" name="Stand. Genomic Sci.">
        <title>Genomic Encyclopedia of Bacterial and Archaeal Type Strains, Phase III: the genomes of soil and plant-associated and newly described type strains.</title>
        <authorList>
            <person name="Whitman W.B."/>
            <person name="Woyke T."/>
            <person name="Klenk H.P."/>
            <person name="Zhou Y."/>
            <person name="Lilburn T.G."/>
            <person name="Beck B.J."/>
            <person name="De Vos P."/>
            <person name="Vandamme P."/>
            <person name="Eisen J.A."/>
            <person name="Garrity G."/>
            <person name="Hugenholtz P."/>
            <person name="Kyrpides N.C."/>
        </authorList>
    </citation>
    <scope>NUCLEOTIDE SEQUENCE [LARGE SCALE GENOMIC DNA]</scope>
    <source>
        <strain evidence="2 3">CGMCC 1.10115</strain>
    </source>
</reference>
<dbReference type="GeneID" id="65406192"/>
<evidence type="ECO:0000313" key="3">
    <source>
        <dbReference type="Proteomes" id="UP000318667"/>
    </source>
</evidence>
<dbReference type="AlphaFoldDB" id="A0A562J6X7"/>
<dbReference type="InterPro" id="IPR037208">
    <property type="entry name" value="Spo0E-like_sf"/>
</dbReference>
<evidence type="ECO:0000256" key="1">
    <source>
        <dbReference type="SAM" id="Coils"/>
    </source>
</evidence>
<dbReference type="InterPro" id="IPR036638">
    <property type="entry name" value="HLH_DNA-bd_sf"/>
</dbReference>
<keyword evidence="1" id="KW-0175">Coiled coil</keyword>
<dbReference type="SUPFAM" id="SSF140500">
    <property type="entry name" value="BAS1536-like"/>
    <property type="match status" value="1"/>
</dbReference>
<dbReference type="Gene3D" id="4.10.280.10">
    <property type="entry name" value="Helix-loop-helix DNA-binding domain"/>
    <property type="match status" value="1"/>
</dbReference>
<sequence length="69" mass="8381">MEKKYSDSIAPIYFLRYMIEVKREELTKLFNVDKELQKSTIIQLSQELDQLINQYLNYMRSLQKENDDS</sequence>
<accession>A0A562J6X7</accession>
<protein>
    <submittedName>
        <fullName evidence="2">Spo0E like sporulation regulatory protein</fullName>
    </submittedName>
</protein>
<dbReference type="Proteomes" id="UP000318667">
    <property type="component" value="Unassembled WGS sequence"/>
</dbReference>
<dbReference type="EMBL" id="VLKI01000026">
    <property type="protein sequence ID" value="TWH78921.1"/>
    <property type="molecule type" value="Genomic_DNA"/>
</dbReference>
<organism evidence="2 3">
    <name type="scientific">Cytobacillus oceanisediminis</name>
    <dbReference type="NCBI Taxonomy" id="665099"/>
    <lineage>
        <taxon>Bacteria</taxon>
        <taxon>Bacillati</taxon>
        <taxon>Bacillota</taxon>
        <taxon>Bacilli</taxon>
        <taxon>Bacillales</taxon>
        <taxon>Bacillaceae</taxon>
        <taxon>Cytobacillus</taxon>
    </lineage>
</organism>
<dbReference type="Pfam" id="PF09388">
    <property type="entry name" value="SpoOE-like"/>
    <property type="match status" value="1"/>
</dbReference>
<keyword evidence="3" id="KW-1185">Reference proteome</keyword>
<dbReference type="InterPro" id="IPR018540">
    <property type="entry name" value="Spo0E-like"/>
</dbReference>
<dbReference type="OrthoDB" id="2900007at2"/>
<dbReference type="GO" id="GO:0046983">
    <property type="term" value="F:protein dimerization activity"/>
    <property type="evidence" value="ECO:0007669"/>
    <property type="project" value="InterPro"/>
</dbReference>
<name>A0A562J6X7_9BACI</name>